<dbReference type="OrthoDB" id="434012at2759"/>
<feature type="non-terminal residue" evidence="1">
    <location>
        <position position="1"/>
    </location>
</feature>
<gene>
    <name evidence="1" type="ORF">SNEC2469_LOCUS30214</name>
</gene>
<dbReference type="AlphaFoldDB" id="A0A813BCX8"/>
<dbReference type="Proteomes" id="UP000601435">
    <property type="component" value="Unassembled WGS sequence"/>
</dbReference>
<dbReference type="Gene3D" id="3.80.10.10">
    <property type="entry name" value="Ribonuclease Inhibitor"/>
    <property type="match status" value="1"/>
</dbReference>
<dbReference type="InterPro" id="IPR032675">
    <property type="entry name" value="LRR_dom_sf"/>
</dbReference>
<sequence>VPLSHFISWMFRTFEDKIEEWTTDDELESFSSALPPGTEKLTLSFVCPDKFTDTALSHIGAGLPGTLQKLALAFEFSWTECKITCVGFAKLAEGLPKGLTSLDLIIRNDELPDKALESLAAKLPSTLTRVMLSFKDNAEFTDKGLCALISSFPATLLELILNVDANPQLTDTTLKAFAGWLSSSGSGLQ</sequence>
<accession>A0A813BCX8</accession>
<proteinExistence type="predicted"/>
<protein>
    <submittedName>
        <fullName evidence="1">Uncharacterized protein</fullName>
    </submittedName>
</protein>
<evidence type="ECO:0000313" key="2">
    <source>
        <dbReference type="Proteomes" id="UP000601435"/>
    </source>
</evidence>
<dbReference type="SUPFAM" id="SSF52047">
    <property type="entry name" value="RNI-like"/>
    <property type="match status" value="1"/>
</dbReference>
<evidence type="ECO:0000313" key="1">
    <source>
        <dbReference type="EMBL" id="CAE7899339.1"/>
    </source>
</evidence>
<organism evidence="1 2">
    <name type="scientific">Symbiodinium necroappetens</name>
    <dbReference type="NCBI Taxonomy" id="1628268"/>
    <lineage>
        <taxon>Eukaryota</taxon>
        <taxon>Sar</taxon>
        <taxon>Alveolata</taxon>
        <taxon>Dinophyceae</taxon>
        <taxon>Suessiales</taxon>
        <taxon>Symbiodiniaceae</taxon>
        <taxon>Symbiodinium</taxon>
    </lineage>
</organism>
<comment type="caution">
    <text evidence="1">The sequence shown here is derived from an EMBL/GenBank/DDBJ whole genome shotgun (WGS) entry which is preliminary data.</text>
</comment>
<keyword evidence="2" id="KW-1185">Reference proteome</keyword>
<feature type="non-terminal residue" evidence="1">
    <location>
        <position position="189"/>
    </location>
</feature>
<name>A0A813BCX8_9DINO</name>
<dbReference type="EMBL" id="CAJNJA010069907">
    <property type="protein sequence ID" value="CAE7899339.1"/>
    <property type="molecule type" value="Genomic_DNA"/>
</dbReference>
<reference evidence="1" key="1">
    <citation type="submission" date="2021-02" db="EMBL/GenBank/DDBJ databases">
        <authorList>
            <person name="Dougan E. K."/>
            <person name="Rhodes N."/>
            <person name="Thang M."/>
            <person name="Chan C."/>
        </authorList>
    </citation>
    <scope>NUCLEOTIDE SEQUENCE</scope>
</reference>